<comment type="similarity">
    <text evidence="2">Belongs to the protein kinase superfamily. CAMK Ser/Thr protein kinase family. NIM1 subfamily.</text>
</comment>
<evidence type="ECO:0000256" key="16">
    <source>
        <dbReference type="SAM" id="MobiDB-lite"/>
    </source>
</evidence>
<accession>A0A6H5HBC2</accession>
<evidence type="ECO:0000256" key="2">
    <source>
        <dbReference type="ARBA" id="ARBA00010791"/>
    </source>
</evidence>
<evidence type="ECO:0000256" key="8">
    <source>
        <dbReference type="ARBA" id="ARBA00022777"/>
    </source>
</evidence>
<keyword evidence="4 15" id="KW-0723">Serine/threonine-protein kinase</keyword>
<evidence type="ECO:0000256" key="12">
    <source>
        <dbReference type="ARBA" id="ARBA00047899"/>
    </source>
</evidence>
<dbReference type="EC" id="2.7.11.1" evidence="3"/>
<evidence type="ECO:0000256" key="11">
    <source>
        <dbReference type="ARBA" id="ARBA00023306"/>
    </source>
</evidence>
<evidence type="ECO:0000313" key="19">
    <source>
        <dbReference type="Proteomes" id="UP000479000"/>
    </source>
</evidence>
<sequence>MDFVKDWIIVQTLGEGAYGEVKLLVNKQSDQRVAMKIINTRDNPGIAKEVMKEVGIHKNLRHPNIIQFYGSRSHKKMEYIFLEYAAHGELFDRIEPEIGMKQSEAKNFFTQLLKGVDYLHSRGVAHRDIKPENILLDANDTLKISDLGLATCFRMGGKERLLDKKCGTLPYVAPEVLTRPYAAQPADIWSCGIVLVAMLAGELPWDQAIEDNDDYTKWTSGYYTKFAPWCKLDTPSLALLRKILRPAPSSRFTSANIQSSKWFTQQSNEGEITSLTAKRSRGSKGQPSNRTTDDDDIITSSSQIVTSNLSENTLKDFLSQPTSLDDMLLATQLLSTQTSSAQDILQKLVRRMTRFTVCLDLDEASDELKRIFGALKFEWKMGVATHVITSIPIMYYLGNILEKSALQFVFSSQFTVSTLDRRNNQLIFKANVMSMDRGTLLDFRLSRGCGLEFKKTFVIIRKLFKKSIISNPDVY</sequence>
<dbReference type="InterPro" id="IPR000719">
    <property type="entry name" value="Prot_kinase_dom"/>
</dbReference>
<evidence type="ECO:0000256" key="7">
    <source>
        <dbReference type="ARBA" id="ARBA00022763"/>
    </source>
</evidence>
<evidence type="ECO:0000256" key="13">
    <source>
        <dbReference type="ARBA" id="ARBA00048679"/>
    </source>
</evidence>
<dbReference type="GO" id="GO:0005737">
    <property type="term" value="C:cytoplasm"/>
    <property type="evidence" value="ECO:0007669"/>
    <property type="project" value="TreeGrafter"/>
</dbReference>
<keyword evidence="19" id="KW-1185">Reference proteome</keyword>
<keyword evidence="5" id="KW-0808">Transferase</keyword>
<keyword evidence="9 14" id="KW-0067">ATP-binding</keyword>
<evidence type="ECO:0000313" key="18">
    <source>
        <dbReference type="EMBL" id="CAB0014996.1"/>
    </source>
</evidence>
<organism evidence="18 19">
    <name type="scientific">Nesidiocoris tenuis</name>
    <dbReference type="NCBI Taxonomy" id="355587"/>
    <lineage>
        <taxon>Eukaryota</taxon>
        <taxon>Metazoa</taxon>
        <taxon>Ecdysozoa</taxon>
        <taxon>Arthropoda</taxon>
        <taxon>Hexapoda</taxon>
        <taxon>Insecta</taxon>
        <taxon>Pterygota</taxon>
        <taxon>Neoptera</taxon>
        <taxon>Paraneoptera</taxon>
        <taxon>Hemiptera</taxon>
        <taxon>Heteroptera</taxon>
        <taxon>Panheteroptera</taxon>
        <taxon>Cimicomorpha</taxon>
        <taxon>Miridae</taxon>
        <taxon>Dicyphina</taxon>
        <taxon>Nesidiocoris</taxon>
    </lineage>
</organism>
<dbReference type="GO" id="GO:0005524">
    <property type="term" value="F:ATP binding"/>
    <property type="evidence" value="ECO:0007669"/>
    <property type="project" value="UniProtKB-UniRule"/>
</dbReference>
<dbReference type="PROSITE" id="PS00107">
    <property type="entry name" value="PROTEIN_KINASE_ATP"/>
    <property type="match status" value="1"/>
</dbReference>
<dbReference type="AlphaFoldDB" id="A0A6H5HBC2"/>
<evidence type="ECO:0000256" key="1">
    <source>
        <dbReference type="ARBA" id="ARBA00004123"/>
    </source>
</evidence>
<evidence type="ECO:0000256" key="15">
    <source>
        <dbReference type="RuleBase" id="RU000304"/>
    </source>
</evidence>
<dbReference type="Pfam" id="PF00069">
    <property type="entry name" value="Pkinase"/>
    <property type="match status" value="1"/>
</dbReference>
<comment type="catalytic activity">
    <reaction evidence="12">
        <text>L-threonyl-[protein] + ATP = O-phospho-L-threonyl-[protein] + ADP + H(+)</text>
        <dbReference type="Rhea" id="RHEA:46608"/>
        <dbReference type="Rhea" id="RHEA-COMP:11060"/>
        <dbReference type="Rhea" id="RHEA-COMP:11605"/>
        <dbReference type="ChEBI" id="CHEBI:15378"/>
        <dbReference type="ChEBI" id="CHEBI:30013"/>
        <dbReference type="ChEBI" id="CHEBI:30616"/>
        <dbReference type="ChEBI" id="CHEBI:61977"/>
        <dbReference type="ChEBI" id="CHEBI:456216"/>
        <dbReference type="EC" id="2.7.11.1"/>
    </reaction>
</comment>
<dbReference type="Gene3D" id="1.10.510.10">
    <property type="entry name" value="Transferase(Phosphotransferase) domain 1"/>
    <property type="match status" value="1"/>
</dbReference>
<proteinExistence type="inferred from homology"/>
<dbReference type="InterPro" id="IPR017441">
    <property type="entry name" value="Protein_kinase_ATP_BS"/>
</dbReference>
<keyword evidence="11" id="KW-0131">Cell cycle</keyword>
<dbReference type="GO" id="GO:0005634">
    <property type="term" value="C:nucleus"/>
    <property type="evidence" value="ECO:0007669"/>
    <property type="project" value="UniProtKB-SubCell"/>
</dbReference>
<dbReference type="FunFam" id="1.10.510.10:FF:000301">
    <property type="entry name" value="Serine/threonine-protein kinase Chk1"/>
    <property type="match status" value="1"/>
</dbReference>
<dbReference type="PANTHER" id="PTHR43895">
    <property type="entry name" value="CALCIUM/CALMODULIN-DEPENDENT PROTEIN KINASE KINASE-RELATED"/>
    <property type="match status" value="1"/>
</dbReference>
<protein>
    <recommendedName>
        <fullName evidence="3">non-specific serine/threonine protein kinase</fullName>
        <ecNumber evidence="3">2.7.11.1</ecNumber>
    </recommendedName>
</protein>
<dbReference type="GO" id="GO:0035861">
    <property type="term" value="C:site of double-strand break"/>
    <property type="evidence" value="ECO:0007669"/>
    <property type="project" value="TreeGrafter"/>
</dbReference>
<evidence type="ECO:0000256" key="14">
    <source>
        <dbReference type="PROSITE-ProRule" id="PRU10141"/>
    </source>
</evidence>
<dbReference type="EMBL" id="CADCXU010028260">
    <property type="protein sequence ID" value="CAB0014996.1"/>
    <property type="molecule type" value="Genomic_DNA"/>
</dbReference>
<name>A0A6H5HBC2_9HEMI</name>
<keyword evidence="10" id="KW-0539">Nucleus</keyword>
<reference evidence="18 19" key="1">
    <citation type="submission" date="2020-02" db="EMBL/GenBank/DDBJ databases">
        <authorList>
            <person name="Ferguson B K."/>
        </authorList>
    </citation>
    <scope>NUCLEOTIDE SEQUENCE [LARGE SCALE GENOMIC DNA]</scope>
</reference>
<evidence type="ECO:0000256" key="10">
    <source>
        <dbReference type="ARBA" id="ARBA00023242"/>
    </source>
</evidence>
<dbReference type="OrthoDB" id="539158at2759"/>
<dbReference type="SUPFAM" id="SSF56112">
    <property type="entry name" value="Protein kinase-like (PK-like)"/>
    <property type="match status" value="1"/>
</dbReference>
<evidence type="ECO:0000256" key="4">
    <source>
        <dbReference type="ARBA" id="ARBA00022527"/>
    </source>
</evidence>
<dbReference type="PROSITE" id="PS00108">
    <property type="entry name" value="PROTEIN_KINASE_ST"/>
    <property type="match status" value="1"/>
</dbReference>
<dbReference type="PROSITE" id="PS50011">
    <property type="entry name" value="PROTEIN_KINASE_DOM"/>
    <property type="match status" value="1"/>
</dbReference>
<dbReference type="Proteomes" id="UP000479000">
    <property type="component" value="Unassembled WGS sequence"/>
</dbReference>
<feature type="region of interest" description="Disordered" evidence="16">
    <location>
        <begin position="276"/>
        <end position="296"/>
    </location>
</feature>
<dbReference type="InterPro" id="IPR008271">
    <property type="entry name" value="Ser/Thr_kinase_AS"/>
</dbReference>
<evidence type="ECO:0000256" key="3">
    <source>
        <dbReference type="ARBA" id="ARBA00012513"/>
    </source>
</evidence>
<comment type="catalytic activity">
    <reaction evidence="13">
        <text>L-seryl-[protein] + ATP = O-phospho-L-seryl-[protein] + ADP + H(+)</text>
        <dbReference type="Rhea" id="RHEA:17989"/>
        <dbReference type="Rhea" id="RHEA-COMP:9863"/>
        <dbReference type="Rhea" id="RHEA-COMP:11604"/>
        <dbReference type="ChEBI" id="CHEBI:15378"/>
        <dbReference type="ChEBI" id="CHEBI:29999"/>
        <dbReference type="ChEBI" id="CHEBI:30616"/>
        <dbReference type="ChEBI" id="CHEBI:83421"/>
        <dbReference type="ChEBI" id="CHEBI:456216"/>
        <dbReference type="EC" id="2.7.11.1"/>
    </reaction>
</comment>
<gene>
    <name evidence="18" type="ORF">NTEN_LOCUS19394</name>
</gene>
<dbReference type="InterPro" id="IPR011009">
    <property type="entry name" value="Kinase-like_dom_sf"/>
</dbReference>
<dbReference type="GO" id="GO:0004674">
    <property type="term" value="F:protein serine/threonine kinase activity"/>
    <property type="evidence" value="ECO:0007669"/>
    <property type="project" value="UniProtKB-KW"/>
</dbReference>
<feature type="domain" description="Protein kinase" evidence="17">
    <location>
        <begin position="7"/>
        <end position="263"/>
    </location>
</feature>
<keyword evidence="7" id="KW-0227">DNA damage</keyword>
<dbReference type="GO" id="GO:0033314">
    <property type="term" value="P:mitotic DNA replication checkpoint signaling"/>
    <property type="evidence" value="ECO:0007669"/>
    <property type="project" value="UniProtKB-ARBA"/>
</dbReference>
<evidence type="ECO:0000256" key="9">
    <source>
        <dbReference type="ARBA" id="ARBA00022840"/>
    </source>
</evidence>
<keyword evidence="6 14" id="KW-0547">Nucleotide-binding</keyword>
<keyword evidence="8" id="KW-0418">Kinase</keyword>
<dbReference type="SMART" id="SM00220">
    <property type="entry name" value="S_TKc"/>
    <property type="match status" value="1"/>
</dbReference>
<feature type="binding site" evidence="14">
    <location>
        <position position="36"/>
    </location>
    <ligand>
        <name>ATP</name>
        <dbReference type="ChEBI" id="CHEBI:30616"/>
    </ligand>
</feature>
<dbReference type="PANTHER" id="PTHR43895:SF32">
    <property type="entry name" value="SERINE_THREONINE-PROTEIN KINASE CHK1"/>
    <property type="match status" value="1"/>
</dbReference>
<comment type="subcellular location">
    <subcellularLocation>
        <location evidence="1">Nucleus</location>
    </subcellularLocation>
</comment>
<dbReference type="FunFam" id="3.30.200.20:FF:000229">
    <property type="entry name" value="Serine/threonine-protein kinase Chk1"/>
    <property type="match status" value="1"/>
</dbReference>
<evidence type="ECO:0000259" key="17">
    <source>
        <dbReference type="PROSITE" id="PS50011"/>
    </source>
</evidence>
<evidence type="ECO:0000256" key="6">
    <source>
        <dbReference type="ARBA" id="ARBA00022741"/>
    </source>
</evidence>
<feature type="compositionally biased region" description="Polar residues" evidence="16">
    <location>
        <begin position="276"/>
        <end position="290"/>
    </location>
</feature>
<dbReference type="GO" id="GO:0007095">
    <property type="term" value="P:mitotic G2 DNA damage checkpoint signaling"/>
    <property type="evidence" value="ECO:0007669"/>
    <property type="project" value="TreeGrafter"/>
</dbReference>
<evidence type="ECO:0000256" key="5">
    <source>
        <dbReference type="ARBA" id="ARBA00022679"/>
    </source>
</evidence>